<evidence type="ECO:0000259" key="5">
    <source>
        <dbReference type="SMART" id="SM00912"/>
    </source>
</evidence>
<dbReference type="PANTHER" id="PTHR12338">
    <property type="entry name" value="AUTOTRANSPORTER"/>
    <property type="match status" value="1"/>
</dbReference>
<evidence type="ECO:0000256" key="2">
    <source>
        <dbReference type="ARBA" id="ARBA00022525"/>
    </source>
</evidence>
<dbReference type="EMBL" id="QJRO01000011">
    <property type="protein sequence ID" value="PYB79728.1"/>
    <property type="molecule type" value="Genomic_DNA"/>
</dbReference>
<dbReference type="Pfam" id="PF05860">
    <property type="entry name" value="TPS"/>
    <property type="match status" value="1"/>
</dbReference>
<proteinExistence type="predicted"/>
<feature type="region of interest" description="Disordered" evidence="4">
    <location>
        <begin position="66"/>
        <end position="85"/>
    </location>
</feature>
<dbReference type="SMART" id="SM00912">
    <property type="entry name" value="Haemagg_act"/>
    <property type="match status" value="1"/>
</dbReference>
<dbReference type="RefSeq" id="WP_110701619.1">
    <property type="nucleotide sequence ID" value="NZ_QJRO01000011.1"/>
</dbReference>
<name>A0A2V4HP35_9PSED</name>
<dbReference type="InterPro" id="IPR050909">
    <property type="entry name" value="Bact_Autotransporter_VF"/>
</dbReference>
<dbReference type="Proteomes" id="UP000247620">
    <property type="component" value="Unassembled WGS sequence"/>
</dbReference>
<dbReference type="PANTHER" id="PTHR12338:SF8">
    <property type="entry name" value="HEME_HEMOPEXIN-BINDING PROTEIN"/>
    <property type="match status" value="1"/>
</dbReference>
<accession>A0A2V4HP35</accession>
<sequence length="4166" mass="430298">MSRGQHQPDLPATVARRRRQPAGHAPMLLKPLAQAIALLLLSGTAQAAQPFSSAWFAAKGAAPAAGGGAAAGHVQLPGAPPPLAQQQRLQQRFQRSLGNLDNTVAAIAAQQAAQAAGRTLAQVQPQTVPNGLGEGGLKVDENPLTKGWQNAKAPQQSQVGGKTQVLIEQTADKAILNWETFNVGRDTTVKFDQQAQWAVLNRVNDPNARPSQIHGQIEAQGTVMLLNRNGVVFNGSSQVNVRNLVAAAAQVSDEQFRERGLYVDSNGSQATFTQAGGKVVVQRGAQLQARAPATSTEGGGYVLLLGSEVNNEGQIITPQGQATLAAGDDFYIRRGRGTQANAFSTTRGNEVASSLKPGSSAGNVVNNGLIQAAGGDITLTGHAVRQDGVALASTAVDRRGSIHLLNSASDTSGTVSFGRGSVTAVLLDDSQALDSQREASRQGVDGVSGNNATGRFDNLSKVIDRPEQSRVEVVSGGTVHFQEGALTLATGGQVAVSAGLRSLVDDGARIDVAGALGVKVAMESNVIKINVQGNEQRDAAGNRDKGGLINRDVWVDVRELVHVEKGVNGYASERWYTAGGLLEVGGYLGTRNHSVGEWMAQGGTVTFTGQDLVTRAGAEINLSGGTLAVQDGYIRQSWLRGEDGRLYELSKAPGDLLYTGLYNGYEAHSARWDQTRTFYNPLIAPGQRYEQGYTVGRDAGSLVVATQSALLDGQLLGQTWQDERQVQAPVRGRDGYRQVHTARAQGAQLVIGQQLPGYLSDAKELGFSLTPVMQQVLIRQGAGGQSADVGLQAPLDEQRRGQLALDSDWLNGLELGGLSVAAQQRIEVDDAVRLADGGSLTFYAPQVQVNADLTARGGQMVLGDVLRQRVLASLQDQALATPAGLRAQVGVAAGARLDVSGLRSEGTDPGERAWRNGGSLSLRSSGDVLLDNGSVLDVSGGVVRREGNRLLGGSGGNLTLQSSALDNSGTGRMRLDGELRGYGSSGAGTLTVAAERVSVGGSGQGETGVHLAEDFFNRGFAHYAITGNHGLSVAAGSRIDVTRPVEQLDASRPLGDPALIVLAPLLAQNAVAGKLEPRAGASLALAAGDSRFDQASREAAVLEVGRGATISVDPLQSISLTSTAQLNLNGTLNAWGGSVSLLQQWLPTMDSGVTEGAHQRSIRLGDQAVIDVSGRAVTALDAQGRRYGRVDDGGSIVIGGQIDHDQGTSNGAYLFLDMAEGARLRADGAQATLDIRGQGPLAMASNGGRISLSSSHGLRLDGSFSAASGGLGAAGGSLEVALDSGLYLNGSLVDAVKAPRELVLGQGAANAEQGPLRYGQGRLRVAQVAAGGFDSLSLLSDGVVAFEGDLDLRMARSLQLYTGSLVLAQSSAGDARVHLQAPYVRLAGSNHRSADQATRPTLKGGLSTQDSAALLQVDAHLLDLRDAVTLGAHGSLALAAGGSLDFDRRGFALGSLRSQGDLRVLGKVGEGTDRTLLRSNADLELLAAQVYPTTGAFGQIETASDATLRIGRAGQGTPDQPFSVFGRLALVAGKVEQGGVLRAPLGGLSLGQETGGTKSVTLLPGSITSVSAAGLVMPYGGTVDGLSYLFGGQAVKLLGAAGDSLYGVSLNGKSIDIRQDALIDLSGGGTLTGAGFVSGRGGSTDARYHPLMQLDGEGRLVLPTLGSNPVYAIVPSFTGPYAPVTGEAGVTAPGIGQQITLDGSVPGLAAGTYTLLPASFALLPGAFRVELNGLAMAGGSADSLAMRNGSWTTTGSLSVANTGIRQPLSSQVILTSGDVLRRYSQYNETSYAAFARADASAKGVPRAAIEADGKWLNLRVQGNNEAASTLRVAGRVNFAAAEGGHAGSAAVFGARGLEVVADGGAGQASGENIAVLSARELNALQAPRLTLGGRANVLYGQGGNQMTFLEGTSDIWLRSGAVLQAGEVFLTNNDPRGSIVVEQGAGIVTLGRGAVPFDADDGYFINSNGRALLAVSNGRLDVVSSQFTSSWSPGSILIGGCSAGGCQGTTRLYSEGSLFAATDKTFSLDDGVAFGTRHLGLAVGRINVGSADALARALADGVLGQGLTLNQQVLDRLLQGSPAEAVPALETLTLAASDSLNFFGTTALDTYDPVTGKNRLQALVLGVPAIYGHGQAGDQATIRTERLIWSGARNAAGAPIAGGAGSGDGLLAIRVKDLEFGYGANSQPDGSADMARQTLGFSRVELHASHQVSANHKGSLLVHHRRGDYQADGSFAYSGGDLLVDTPLWTGSAGSLNRIEAGGTLRVQGGGGTLASGRQALGAELSLKARQLLVDGTFSLPSGRLTLQALDDLRLGDAARLDLAGRTLTLNDVTQYSWGGELVLGSQFGDIHQAAGALIDLSARGNRAGRLTAIALGEQGGRIELLGQILGAASGRYDAAGTQVPYAGGVVDIRTRQLDDFAGLNQRLNRDQVFGARSFQIKQGDLVIGDELKAQQINISLDNGQLTVNGHVDASGEQVGSIRLAANRGLTLGAGALLDAHGSVLRVDSYGAIIDAPNRAVVELNSGQGQLTLASGARIDLRHGTASGQGDGRQRGTLELIAPRLGSDTAGDIAIDVRGPVDILGARTIAVVGNQRYTDAAPGGTSASGRPIQVIDQDYLTRKHDLSVLFIDNLLRNRDLLDVRLAGLNNARYAQALHLRPGVEIATVDAGTDLVVQGDLDLSGHRYASLNPLTPKTAVHGSGEVGNLVLRAGGNLEVYGSISDGFMPLDLASDEARMDGKGWLLLPGKQPFDSDLVIPRSGVELAEGTQFPEGSLLNFDLPFAATTLPANLRLPSAMSLSTPLTLPAGTVLEAAVRDAGGNLLYAAGTLLREAVTLALGTRLDAGSRLPVSVAVQGGIWSKGIALPSGGLTQGSALTLAVGSRLPAGTDVKLAAGVDLIELRPASNGQQGRNWALAQMLPAGSQSWSMRLVAGADLDAADSRITRADTDAGVLRLADLHYIAQQKRSGGGAGGTGMVWGPDNTYGMEPGTPVAPEDLALCDIAGWCEPAVKTIKVWGPDNTYGMEPGTPVAPEDLVLCDIAGWCVDQTLGGKKLWVWGPDNTYGMEPGTPVADADMELCSIPGWCVEIDAPTEPERIEVTPHTLMFSVLRTGTGDLDLLSAGDWRMDSLFGVYTAGTQAPSLWRDGVDPHQLARGRLADGSVLGSAGAPYEALTESLYRAWYPEQGGNLRITAGGDLAGNLVASKTGGALSRPQVASAALGNWLWRQGQTSADTPAAWWVNFGTFAQQPQALVAEPWLVGFTGIGTLGGGNLDVGVGGSAGLLQASNTAGVEAERSQGLNLVVGGSGRIVEDGRLVQTGGGDLNLRVAGGINPASAALEMARVTPDLGGTLVNLRGALNVQAGSVGVVRQVYGSSFAFNDSSESRAYDPYTSTKAAALGGLTLMPGDAAVRLDSRGDLVVQGVGDPGRVPQFNMTGFLGDNGVRYAGQGNSWFSLWRETTAVDMLALGGNVTPVSFDELRPGRNLPLYGGRLFYPTALRVTAANGSLYYGSSASERGIATSAYSLMTAPSARSALQLIAGESIYAGGYVISQAGTDTSAIATPQRPAMLGQDFSYVYQASNLSADIAASLDASPLFTYGLNTYKAGSRPQTPARFYALAGDIVGLNTGEIIEYQQTGLKLYQGAGPVRVMAGRDIVNAGKALGVERFGAPGMVAGDQGNVYSSGNLVIHGDALDVSLISAGRDIRLSTFNVAGPGQLEVVAGRNLFQSGQGVGSAYQEAAINSIGRVDGSGGGNDGAAIAIVVGAGKAGPDYQRLLERYLGAEQPADSGQADNVFKRYDLELQAWLRERFGFSGDSADSRAYFAALPDEQQRIFARQVYFSELREGGREYNDVNGPRTGSYLRGRQAIAALFPDKDVAGNPIRYDGSATVYGGAGIHTDFGGGIQVLTPGGQQVFGIEGEAPPSTAGVITQGSGDIQLYSQGSILLGQSRIMTTFGGSILGWSAQGDINAGRGSKTTVVYTPPKRTYDLWGNVGLAPSVPSTGAGIATLNPIAEVAPGDIDLIAPLGTIDAGEAGIRVSGNVNIAALQVVNAANIQVQGDAKGMPVVAAVNTGAIASASAAASSASQAAEEAGRQQQAASRQRQPSVITVQVLGFGGERLVPGQDGASLNPQYNRQSPVQVLGAGALDERAKAQLTEEERGNLLL</sequence>
<evidence type="ECO:0000256" key="3">
    <source>
        <dbReference type="ARBA" id="ARBA00022729"/>
    </source>
</evidence>
<keyword evidence="2" id="KW-0964">Secreted</keyword>
<gene>
    <name evidence="6" type="ORF">DMX07_16930</name>
</gene>
<keyword evidence="3" id="KW-0732">Signal</keyword>
<dbReference type="SUPFAM" id="SSF51126">
    <property type="entry name" value="Pectin lyase-like"/>
    <property type="match status" value="1"/>
</dbReference>
<dbReference type="Pfam" id="PF12545">
    <property type="entry name" value="DUF3739"/>
    <property type="match status" value="1"/>
</dbReference>
<dbReference type="Gene3D" id="2.160.20.10">
    <property type="entry name" value="Single-stranded right-handed beta-helix, Pectin lyase-like"/>
    <property type="match status" value="1"/>
</dbReference>
<evidence type="ECO:0000313" key="7">
    <source>
        <dbReference type="Proteomes" id="UP000247620"/>
    </source>
</evidence>
<dbReference type="InterPro" id="IPR011050">
    <property type="entry name" value="Pectin_lyase_fold/virulence"/>
</dbReference>
<dbReference type="InterPro" id="IPR012334">
    <property type="entry name" value="Pectin_lyas_fold"/>
</dbReference>
<comment type="subcellular location">
    <subcellularLocation>
        <location evidence="1">Secreted</location>
    </subcellularLocation>
</comment>
<dbReference type="InterPro" id="IPR008638">
    <property type="entry name" value="FhaB/CdiA-like_TPS"/>
</dbReference>
<comment type="caution">
    <text evidence="6">The sequence shown here is derived from an EMBL/GenBank/DDBJ whole genome shotgun (WGS) entry which is preliminary data.</text>
</comment>
<feature type="region of interest" description="Disordered" evidence="4">
    <location>
        <begin position="1"/>
        <end position="21"/>
    </location>
</feature>
<evidence type="ECO:0000313" key="6">
    <source>
        <dbReference type="EMBL" id="PYB79728.1"/>
    </source>
</evidence>
<protein>
    <submittedName>
        <fullName evidence="6">Hemagglutinin</fullName>
    </submittedName>
</protein>
<evidence type="ECO:0000256" key="4">
    <source>
        <dbReference type="SAM" id="MobiDB-lite"/>
    </source>
</evidence>
<evidence type="ECO:0000256" key="1">
    <source>
        <dbReference type="ARBA" id="ARBA00004613"/>
    </source>
</evidence>
<dbReference type="GO" id="GO:0005576">
    <property type="term" value="C:extracellular region"/>
    <property type="evidence" value="ECO:0007669"/>
    <property type="project" value="UniProtKB-SubCell"/>
</dbReference>
<dbReference type="InterPro" id="IPR021026">
    <property type="entry name" value="Filamn_hemagglutn_DUF3739"/>
</dbReference>
<feature type="domain" description="Filamentous haemagglutinin FhaB/tRNA nuclease CdiA-like TPS" evidence="5">
    <location>
        <begin position="139"/>
        <end position="255"/>
    </location>
</feature>
<dbReference type="NCBIfam" id="TIGR01901">
    <property type="entry name" value="adhes_NPXG"/>
    <property type="match status" value="1"/>
</dbReference>
<organism evidence="6 7">
    <name type="scientific">Pseudomonas soli</name>
    <dbReference type="NCBI Taxonomy" id="1306993"/>
    <lineage>
        <taxon>Bacteria</taxon>
        <taxon>Pseudomonadati</taxon>
        <taxon>Pseudomonadota</taxon>
        <taxon>Gammaproteobacteria</taxon>
        <taxon>Pseudomonadales</taxon>
        <taxon>Pseudomonadaceae</taxon>
        <taxon>Pseudomonas</taxon>
    </lineage>
</organism>
<reference evidence="6 7" key="1">
    <citation type="submission" date="2018-06" db="EMBL/GenBank/DDBJ databases">
        <title>Pseudomonas diversity within urban Lake Michigan freshwaters.</title>
        <authorList>
            <person name="Batrich M."/>
            <person name="Hatzopoulos T."/>
            <person name="Putonti C."/>
        </authorList>
    </citation>
    <scope>NUCLEOTIDE SEQUENCE [LARGE SCALE GENOMIC DNA]</scope>
    <source>
        <strain evidence="6 7">LBp-160603</strain>
    </source>
</reference>